<gene>
    <name evidence="5" type="ordered locus">Mfl307</name>
</gene>
<sequence length="452" mass="53001">MNKTIDDIFRRAKEAENKQLGEIINFDEIDYKLKDKGRIGNLIQKYYFNIDINNRSESDFKELGLDLELKVTGLKQNKKKQWIAKERVSLSMIDFNNIEKDFTDSKVLNKNKNILLIGHEYNKDKNRKNLKIIKSILWKYENISENEKKIIENDYSIIYQKIQNGIAHELSCSDTKILEATTKGQGKNKDLRNQPNSDFKAKSRAFALKKWYVNYILTGSDFESINAYFNTSSLKAYNFLKNFINADLSDYAKKNNINTSAKQANGIILKKMLEEYDDSILELISEDQIKVRTMRLSKSGEITQESMPISSHHIKIDEILKENKFEDSLFYQELTKPYIIVTIDENIFSKKIIKDVVLLDGIISKKDINERIYKNAENIWKQTKLSFETINKGKKEDFILTKQKEDKDFHLRPKAKNSNAKNKYENSNLTFQAFWLNRKTISFLIKKHRGLI</sequence>
<dbReference type="REBASE" id="9740">
    <property type="entry name" value="MflLORF308P"/>
</dbReference>
<dbReference type="InterPro" id="IPR011337">
    <property type="entry name" value="DNA_rep_MutH/RE_typeII_Sau3AI"/>
</dbReference>
<keyword evidence="1" id="KW-0540">Nuclease</keyword>
<dbReference type="GO" id="GO:0004519">
    <property type="term" value="F:endonuclease activity"/>
    <property type="evidence" value="ECO:0007669"/>
    <property type="project" value="UniProtKB-KW"/>
</dbReference>
<dbReference type="EnsemblBacteria" id="AAT75664">
    <property type="protein sequence ID" value="AAT75664"/>
    <property type="gene ID" value="Mfl307"/>
</dbReference>
<dbReference type="SMART" id="SM00927">
    <property type="entry name" value="MutH"/>
    <property type="match status" value="1"/>
</dbReference>
<evidence type="ECO:0000313" key="6">
    <source>
        <dbReference type="Proteomes" id="UP000006647"/>
    </source>
</evidence>
<protein>
    <submittedName>
        <fullName evidence="5">Type II restriction enzyme Sau3AI, GATC site</fullName>
    </submittedName>
</protein>
<evidence type="ECO:0000256" key="1">
    <source>
        <dbReference type="ARBA" id="ARBA00022722"/>
    </source>
</evidence>
<feature type="domain" description="DNA mismatch repair MutH/Type II restriction enzyme Sau3AI" evidence="4">
    <location>
        <begin position="50"/>
        <end position="154"/>
    </location>
</feature>
<dbReference type="eggNOG" id="COG3066">
    <property type="taxonomic scope" value="Bacteria"/>
</dbReference>
<dbReference type="PATRIC" id="fig|265311.5.peg.307"/>
<dbReference type="OrthoDB" id="3188707at2"/>
<dbReference type="GO" id="GO:0016787">
    <property type="term" value="F:hydrolase activity"/>
    <property type="evidence" value="ECO:0007669"/>
    <property type="project" value="UniProtKB-KW"/>
</dbReference>
<dbReference type="GO" id="GO:0003677">
    <property type="term" value="F:DNA binding"/>
    <property type="evidence" value="ECO:0007669"/>
    <property type="project" value="InterPro"/>
</dbReference>
<dbReference type="HOGENOM" id="CLU_028521_0_0_14"/>
<evidence type="ECO:0000256" key="2">
    <source>
        <dbReference type="ARBA" id="ARBA00022759"/>
    </source>
</evidence>
<dbReference type="RefSeq" id="WP_011183204.1">
    <property type="nucleotide sequence ID" value="NC_006055.1"/>
</dbReference>
<dbReference type="STRING" id="265311.Mfl307"/>
<dbReference type="InterPro" id="IPR011335">
    <property type="entry name" value="Restrct_endonuc-II-like"/>
</dbReference>
<name>Q6F1F9_MESFL</name>
<dbReference type="PaxDb" id="265311-Mfl307"/>
<dbReference type="Proteomes" id="UP000006647">
    <property type="component" value="Chromosome"/>
</dbReference>
<dbReference type="Pfam" id="PF02976">
    <property type="entry name" value="MutH"/>
    <property type="match status" value="1"/>
</dbReference>
<dbReference type="AlphaFoldDB" id="Q6F1F9"/>
<dbReference type="InterPro" id="IPR037057">
    <property type="entry name" value="DNA_rep_MutH/T2_RE_sf"/>
</dbReference>
<organism evidence="5 6">
    <name type="scientific">Mesoplasma florum (strain ATCC 33453 / NBRC 100688 / NCTC 11704 / L1)</name>
    <name type="common">Acholeplasma florum</name>
    <dbReference type="NCBI Taxonomy" id="265311"/>
    <lineage>
        <taxon>Bacteria</taxon>
        <taxon>Bacillati</taxon>
        <taxon>Mycoplasmatota</taxon>
        <taxon>Mollicutes</taxon>
        <taxon>Entomoplasmatales</taxon>
        <taxon>Entomoplasmataceae</taxon>
        <taxon>Mesoplasma</taxon>
    </lineage>
</organism>
<dbReference type="KEGG" id="mfl:Mfl307"/>
<evidence type="ECO:0000259" key="4">
    <source>
        <dbReference type="SMART" id="SM00927"/>
    </source>
</evidence>
<dbReference type="EMBL" id="AE017263">
    <property type="protein sequence ID" value="AAT75664.1"/>
    <property type="molecule type" value="Genomic_DNA"/>
</dbReference>
<keyword evidence="6" id="KW-1185">Reference proteome</keyword>
<dbReference type="GeneID" id="2897741"/>
<evidence type="ECO:0000313" key="5">
    <source>
        <dbReference type="EMBL" id="AAT75664.1"/>
    </source>
</evidence>
<keyword evidence="3" id="KW-0378">Hydrolase</keyword>
<reference evidence="5 6" key="1">
    <citation type="submission" date="2004-06" db="EMBL/GenBank/DDBJ databases">
        <authorList>
            <person name="Birren B.W."/>
            <person name="Stange-Thomann N."/>
            <person name="Hafez N."/>
            <person name="DeCaprio D."/>
            <person name="Fisher S."/>
            <person name="Butler J."/>
            <person name="Elkins T."/>
            <person name="Kodira C.D."/>
            <person name="Major J."/>
            <person name="Wang S."/>
            <person name="Nicol R."/>
            <person name="Nusbaum C."/>
        </authorList>
    </citation>
    <scope>NUCLEOTIDE SEQUENCE [LARGE SCALE GENOMIC DNA]</scope>
    <source>
        <strain evidence="6">ATCC 33453 / NBRC 100688 / NCTC 11704 / L1</strain>
    </source>
</reference>
<accession>Q6F1F9</accession>
<proteinExistence type="predicted"/>
<evidence type="ECO:0000256" key="3">
    <source>
        <dbReference type="ARBA" id="ARBA00022801"/>
    </source>
</evidence>
<keyword evidence="2" id="KW-0255">Endonuclease</keyword>
<dbReference type="CDD" id="cd22356">
    <property type="entry name" value="Sau3AI_N-like"/>
    <property type="match status" value="1"/>
</dbReference>
<dbReference type="Gene3D" id="3.40.600.10">
    <property type="entry name" value="DNA mismatch repair MutH/Restriction endonuclease, type II"/>
    <property type="match status" value="2"/>
</dbReference>
<dbReference type="SUPFAM" id="SSF52980">
    <property type="entry name" value="Restriction endonuclease-like"/>
    <property type="match status" value="2"/>
</dbReference>